<dbReference type="GO" id="GO:0005737">
    <property type="term" value="C:cytoplasm"/>
    <property type="evidence" value="ECO:0007669"/>
    <property type="project" value="TreeGrafter"/>
</dbReference>
<name>A0A183E285_9BILA</name>
<evidence type="ECO:0000313" key="5">
    <source>
        <dbReference type="WBParaSite" id="GPUH_0001509601-mRNA-1"/>
    </source>
</evidence>
<evidence type="ECO:0000256" key="1">
    <source>
        <dbReference type="ARBA" id="ARBA00007105"/>
    </source>
</evidence>
<dbReference type="EMBL" id="UYRT01082000">
    <property type="protein sequence ID" value="VDN25316.1"/>
    <property type="molecule type" value="Genomic_DNA"/>
</dbReference>
<dbReference type="SUPFAM" id="SSF46934">
    <property type="entry name" value="UBA-like"/>
    <property type="match status" value="1"/>
</dbReference>
<evidence type="ECO:0000313" key="4">
    <source>
        <dbReference type="Proteomes" id="UP000271098"/>
    </source>
</evidence>
<protein>
    <submittedName>
        <fullName evidence="5">CUE domain-containing protein</fullName>
    </submittedName>
</protein>
<dbReference type="AlphaFoldDB" id="A0A183E285"/>
<gene>
    <name evidence="3" type="ORF">GPUH_LOCUS15076</name>
</gene>
<accession>A0A183E285</accession>
<dbReference type="PANTHER" id="PTHR15623:SF11">
    <property type="entry name" value="SPERMATOGENESIS-ASSOCIATED SERINE-RICH PROTEIN 2"/>
    <property type="match status" value="1"/>
</dbReference>
<reference evidence="5" key="1">
    <citation type="submission" date="2016-06" db="UniProtKB">
        <authorList>
            <consortium name="WormBaseParasite"/>
        </authorList>
    </citation>
    <scope>IDENTIFICATION</scope>
</reference>
<dbReference type="OrthoDB" id="6136201at2759"/>
<keyword evidence="4" id="KW-1185">Reference proteome</keyword>
<reference evidence="3 4" key="2">
    <citation type="submission" date="2018-11" db="EMBL/GenBank/DDBJ databases">
        <authorList>
            <consortium name="Pathogen Informatics"/>
        </authorList>
    </citation>
    <scope>NUCLEOTIDE SEQUENCE [LARGE SCALE GENOMIC DNA]</scope>
</reference>
<proteinExistence type="inferred from homology"/>
<feature type="compositionally biased region" description="Basic residues" evidence="2">
    <location>
        <begin position="72"/>
        <end position="86"/>
    </location>
</feature>
<dbReference type="InterPro" id="IPR009816">
    <property type="entry name" value="SPATS2-like"/>
</dbReference>
<dbReference type="InterPro" id="IPR009060">
    <property type="entry name" value="UBA-like_sf"/>
</dbReference>
<feature type="region of interest" description="Disordered" evidence="2">
    <location>
        <begin position="64"/>
        <end position="90"/>
    </location>
</feature>
<sequence>MSSAAQQYRNEKQFIEEAIAKVREVVHTAPKNDIILALHDFDFDVNKTIQAFCDDGAQSALDAWERPAAGTNKKKNQKKKHKKTKEHRYAAAAVPSTISSAVSAPPSALKPMDETIVAPITNGENTLPLVLLS</sequence>
<dbReference type="PANTHER" id="PTHR15623">
    <property type="entry name" value="SPERMATOGENESIS-ASSOCIATED SERINE-RICH PROTEIN 2-RELATED"/>
    <property type="match status" value="1"/>
</dbReference>
<dbReference type="Proteomes" id="UP000271098">
    <property type="component" value="Unassembled WGS sequence"/>
</dbReference>
<evidence type="ECO:0000256" key="2">
    <source>
        <dbReference type="SAM" id="MobiDB-lite"/>
    </source>
</evidence>
<dbReference type="WBParaSite" id="GPUH_0001509601-mRNA-1">
    <property type="protein sequence ID" value="GPUH_0001509601-mRNA-1"/>
    <property type="gene ID" value="GPUH_0001509601"/>
</dbReference>
<comment type="similarity">
    <text evidence="1">Belongs to the SPATS2 family.</text>
</comment>
<evidence type="ECO:0000313" key="3">
    <source>
        <dbReference type="EMBL" id="VDN25316.1"/>
    </source>
</evidence>
<organism evidence="5">
    <name type="scientific">Gongylonema pulchrum</name>
    <dbReference type="NCBI Taxonomy" id="637853"/>
    <lineage>
        <taxon>Eukaryota</taxon>
        <taxon>Metazoa</taxon>
        <taxon>Ecdysozoa</taxon>
        <taxon>Nematoda</taxon>
        <taxon>Chromadorea</taxon>
        <taxon>Rhabditida</taxon>
        <taxon>Spirurina</taxon>
        <taxon>Spiruromorpha</taxon>
        <taxon>Spiruroidea</taxon>
        <taxon>Gongylonematidae</taxon>
        <taxon>Gongylonema</taxon>
    </lineage>
</organism>